<feature type="transmembrane region" description="Helical" evidence="1">
    <location>
        <begin position="888"/>
        <end position="908"/>
    </location>
</feature>
<feature type="transmembrane region" description="Helical" evidence="1">
    <location>
        <begin position="431"/>
        <end position="451"/>
    </location>
</feature>
<dbReference type="PANTHER" id="PTHR32063:SF18">
    <property type="entry name" value="CATION EFFLUX SYSTEM PROTEIN"/>
    <property type="match status" value="1"/>
</dbReference>
<organism evidence="2 3">
    <name type="scientific">Alteromonas halophila</name>
    <dbReference type="NCBI Taxonomy" id="516698"/>
    <lineage>
        <taxon>Bacteria</taxon>
        <taxon>Pseudomonadati</taxon>
        <taxon>Pseudomonadota</taxon>
        <taxon>Gammaproteobacteria</taxon>
        <taxon>Alteromonadales</taxon>
        <taxon>Alteromonadaceae</taxon>
        <taxon>Alteromonas/Salinimonas group</taxon>
        <taxon>Alteromonas</taxon>
    </lineage>
</organism>
<feature type="transmembrane region" description="Helical" evidence="1">
    <location>
        <begin position="995"/>
        <end position="1018"/>
    </location>
</feature>
<comment type="caution">
    <text evidence="2">The sequence shown here is derived from an EMBL/GenBank/DDBJ whole genome shotgun (WGS) entry which is preliminary data.</text>
</comment>
<evidence type="ECO:0000256" key="1">
    <source>
        <dbReference type="SAM" id="Phobius"/>
    </source>
</evidence>
<dbReference type="SUPFAM" id="SSF82866">
    <property type="entry name" value="Multidrug efflux transporter AcrB transmembrane domain"/>
    <property type="match status" value="2"/>
</dbReference>
<protein>
    <submittedName>
        <fullName evidence="2">Multidrug transporter AcrB</fullName>
    </submittedName>
</protein>
<keyword evidence="1" id="KW-0812">Transmembrane</keyword>
<keyword evidence="1" id="KW-0472">Membrane</keyword>
<dbReference type="Gene3D" id="3.30.70.1320">
    <property type="entry name" value="Multidrug efflux transporter AcrB pore domain like"/>
    <property type="match status" value="1"/>
</dbReference>
<dbReference type="InterPro" id="IPR001036">
    <property type="entry name" value="Acrflvin-R"/>
</dbReference>
<sequence>MSLSQLSLKQNRLMLAIVSLLMAFGLYSYITLPAQEDPSITIREAVVTTTFPGLPADKVELLITKTLEEAARKLPEVDEIRSVSMTGQSIMHVKIQDRYFALEQIWDDLRDELEQVQGDLPSGTSAPLVNDNFGDVAVLTVALLMDSSYTEGERTDYAQHIRDNLFKIDGVKRIDLLGVLPEQITIKVNNSKLAQTNLSPNQLISILQQQNIIQPGGTVDANGQNFAIQPSGYFETVDDVRNALITVPGEQESFLLRDIADVQREVVDPPSRTAYFNGEKAIVFAIAKNAHVDVLKFTPDMEREIAALNATLPAGMQLDIITRQAEVVENAVNGVSINVLQTLAIVCSVVVLFLGLRAGLIVGAIVPGVILITIAVMAFSGMVLERMSLATLIISLGVLVDNGIVVAEDFKRRLEDGEAREQALANSSRSLSFPLLTSSLTTILVFLPLMLADSVAGEYTRSISLVILISLLVSWLLSQTITPYLCYHFIPPPKGKDEEKAGVSHYFTKLNPLYESGVRRLLNYRALFLLVMVGLFFVGGYGLSKVPAKFFPDSDRAQVLVYLDLPAGSSIRETNRTLESVFARLDNREHFPHIMKHVGYGGFGGPRFVLSLTPIDPEPSKGFVMIDVGERKHVAATIDSLRAMFARDFPSVSARVTKMFLGPSDSSKIDIQVKGPDKDKLYRTAGDIEAILNQLPGTYDIKNNWENRVTQIKLDINQQKARRAGISSADISQTLNTYFSGRGISEFLEGDDILPIVVRGRDSERFDLSRIKSVNIFSQSRNTSVPLTQVAEIRYETGFSRIARENLFRTITVEAKNALHNAEEMVPMIDADIQALRDTLPYGYEIEYDGVIEESAKSQRSLNEYLPLCISIIVLLLVAQFRSYRRAAIIMLTVPLIIIGAAMGLIVMQGNFGFMVILGLYALAGIIVNNAIVLIERIDAEREELGEDGDHAEAVVTASVRRLRPILMSAFTTILGLVPLLVSGDVLFYAMASAIAYGLAVGTILSLGVVPVLYSLFFRLQPAKHRSKA</sequence>
<feature type="transmembrane region" description="Helical" evidence="1">
    <location>
        <begin position="526"/>
        <end position="544"/>
    </location>
</feature>
<name>A0A918JH87_9ALTE</name>
<dbReference type="SUPFAM" id="SSF82714">
    <property type="entry name" value="Multidrug efflux transporter AcrB TolC docking domain, DN and DC subdomains"/>
    <property type="match status" value="2"/>
</dbReference>
<gene>
    <name evidence="2" type="ORF">GCM10007391_13170</name>
</gene>
<feature type="transmembrane region" description="Helical" evidence="1">
    <location>
        <begin position="914"/>
        <end position="935"/>
    </location>
</feature>
<feature type="transmembrane region" description="Helical" evidence="1">
    <location>
        <begin position="335"/>
        <end position="354"/>
    </location>
</feature>
<dbReference type="EMBL" id="BMXP01000002">
    <property type="protein sequence ID" value="GGW81362.1"/>
    <property type="molecule type" value="Genomic_DNA"/>
</dbReference>
<dbReference type="Pfam" id="PF00873">
    <property type="entry name" value="ACR_tran"/>
    <property type="match status" value="1"/>
</dbReference>
<evidence type="ECO:0000313" key="3">
    <source>
        <dbReference type="Proteomes" id="UP000631300"/>
    </source>
</evidence>
<keyword evidence="1" id="KW-1133">Transmembrane helix</keyword>
<keyword evidence="3" id="KW-1185">Reference proteome</keyword>
<dbReference type="PANTHER" id="PTHR32063">
    <property type="match status" value="1"/>
</dbReference>
<feature type="transmembrane region" description="Helical" evidence="1">
    <location>
        <begin position="865"/>
        <end position="881"/>
    </location>
</feature>
<dbReference type="Gene3D" id="3.30.70.1440">
    <property type="entry name" value="Multidrug efflux transporter AcrB pore domain"/>
    <property type="match status" value="1"/>
</dbReference>
<dbReference type="RefSeq" id="WP_189404582.1">
    <property type="nucleotide sequence ID" value="NZ_BMXP01000002.1"/>
</dbReference>
<accession>A0A918JH87</accession>
<dbReference type="GO" id="GO:0042910">
    <property type="term" value="F:xenobiotic transmembrane transporter activity"/>
    <property type="evidence" value="ECO:0007669"/>
    <property type="project" value="TreeGrafter"/>
</dbReference>
<feature type="transmembrane region" description="Helical" evidence="1">
    <location>
        <begin position="966"/>
        <end position="989"/>
    </location>
</feature>
<dbReference type="AlphaFoldDB" id="A0A918JH87"/>
<dbReference type="SUPFAM" id="SSF82693">
    <property type="entry name" value="Multidrug efflux transporter AcrB pore domain, PN1, PN2, PC1 and PC2 subdomains"/>
    <property type="match status" value="2"/>
</dbReference>
<feature type="transmembrane region" description="Helical" evidence="1">
    <location>
        <begin position="12"/>
        <end position="30"/>
    </location>
</feature>
<feature type="transmembrane region" description="Helical" evidence="1">
    <location>
        <begin position="389"/>
        <end position="410"/>
    </location>
</feature>
<dbReference type="Proteomes" id="UP000631300">
    <property type="component" value="Unassembled WGS sequence"/>
</dbReference>
<evidence type="ECO:0000313" key="2">
    <source>
        <dbReference type="EMBL" id="GGW81362.1"/>
    </source>
</evidence>
<feature type="transmembrane region" description="Helical" evidence="1">
    <location>
        <begin position="463"/>
        <end position="487"/>
    </location>
</feature>
<dbReference type="Gene3D" id="3.30.70.1430">
    <property type="entry name" value="Multidrug efflux transporter AcrB pore domain"/>
    <property type="match status" value="2"/>
</dbReference>
<dbReference type="PRINTS" id="PR00702">
    <property type="entry name" value="ACRIFLAVINRP"/>
</dbReference>
<dbReference type="Gene3D" id="3.30.2090.10">
    <property type="entry name" value="Multidrug efflux transporter AcrB TolC docking domain, DN and DC subdomains"/>
    <property type="match status" value="2"/>
</dbReference>
<feature type="transmembrane region" description="Helical" evidence="1">
    <location>
        <begin position="361"/>
        <end position="383"/>
    </location>
</feature>
<dbReference type="Gene3D" id="1.20.1640.10">
    <property type="entry name" value="Multidrug efflux transporter AcrB transmembrane domain"/>
    <property type="match status" value="2"/>
</dbReference>
<dbReference type="GO" id="GO:0005886">
    <property type="term" value="C:plasma membrane"/>
    <property type="evidence" value="ECO:0007669"/>
    <property type="project" value="TreeGrafter"/>
</dbReference>
<reference evidence="2" key="1">
    <citation type="journal article" date="2014" name="Int. J. Syst. Evol. Microbiol.">
        <title>Complete genome sequence of Corynebacterium casei LMG S-19264T (=DSM 44701T), isolated from a smear-ripened cheese.</title>
        <authorList>
            <consortium name="US DOE Joint Genome Institute (JGI-PGF)"/>
            <person name="Walter F."/>
            <person name="Albersmeier A."/>
            <person name="Kalinowski J."/>
            <person name="Ruckert C."/>
        </authorList>
    </citation>
    <scope>NUCLEOTIDE SEQUENCE</scope>
    <source>
        <strain evidence="2">KCTC 22164</strain>
    </source>
</reference>
<dbReference type="InterPro" id="IPR027463">
    <property type="entry name" value="AcrB_DN_DC_subdom"/>
</dbReference>
<proteinExistence type="predicted"/>
<reference evidence="2" key="2">
    <citation type="submission" date="2020-09" db="EMBL/GenBank/DDBJ databases">
        <authorList>
            <person name="Sun Q."/>
            <person name="Kim S."/>
        </authorList>
    </citation>
    <scope>NUCLEOTIDE SEQUENCE</scope>
    <source>
        <strain evidence="2">KCTC 22164</strain>
    </source>
</reference>